<dbReference type="EMBL" id="AJVK01012020">
    <property type="status" value="NOT_ANNOTATED_CDS"/>
    <property type="molecule type" value="Genomic_DNA"/>
</dbReference>
<protein>
    <submittedName>
        <fullName evidence="1">Uncharacterized protein</fullName>
    </submittedName>
</protein>
<dbReference type="EnsemblMetazoa" id="PPAI003016-RA">
    <property type="protein sequence ID" value="PPAI003016-PA"/>
    <property type="gene ID" value="PPAI003016"/>
</dbReference>
<dbReference type="AlphaFoldDB" id="A0A1B0D6A7"/>
<evidence type="ECO:0000313" key="1">
    <source>
        <dbReference type="EnsemblMetazoa" id="PPAI003016-PA"/>
    </source>
</evidence>
<dbReference type="Proteomes" id="UP000092462">
    <property type="component" value="Unassembled WGS sequence"/>
</dbReference>
<reference evidence="1" key="1">
    <citation type="submission" date="2022-08" db="UniProtKB">
        <authorList>
            <consortium name="EnsemblMetazoa"/>
        </authorList>
    </citation>
    <scope>IDENTIFICATION</scope>
    <source>
        <strain evidence="1">Israel</strain>
    </source>
</reference>
<evidence type="ECO:0000313" key="2">
    <source>
        <dbReference type="Proteomes" id="UP000092462"/>
    </source>
</evidence>
<dbReference type="VEuPathDB" id="VectorBase:PPAI003016"/>
<keyword evidence="2" id="KW-1185">Reference proteome</keyword>
<name>A0A1B0D6A7_PHLPP</name>
<sequence>MSMLSHDLFLAKLLTPIPDSPEEHPRITG</sequence>
<accession>A0A1B0D6A7</accession>
<proteinExistence type="predicted"/>
<organism evidence="1 2">
    <name type="scientific">Phlebotomus papatasi</name>
    <name type="common">Sandfly</name>
    <dbReference type="NCBI Taxonomy" id="29031"/>
    <lineage>
        <taxon>Eukaryota</taxon>
        <taxon>Metazoa</taxon>
        <taxon>Ecdysozoa</taxon>
        <taxon>Arthropoda</taxon>
        <taxon>Hexapoda</taxon>
        <taxon>Insecta</taxon>
        <taxon>Pterygota</taxon>
        <taxon>Neoptera</taxon>
        <taxon>Endopterygota</taxon>
        <taxon>Diptera</taxon>
        <taxon>Nematocera</taxon>
        <taxon>Psychodoidea</taxon>
        <taxon>Psychodidae</taxon>
        <taxon>Phlebotomus</taxon>
        <taxon>Phlebotomus</taxon>
    </lineage>
</organism>